<dbReference type="STRING" id="515849.B2ABV8"/>
<dbReference type="GO" id="GO:0032931">
    <property type="term" value="F:histone H3K56 acetyltransferase activity"/>
    <property type="evidence" value="ECO:0007669"/>
    <property type="project" value="TreeGrafter"/>
</dbReference>
<evidence type="ECO:0000256" key="9">
    <source>
        <dbReference type="ARBA" id="ARBA00048940"/>
    </source>
</evidence>
<feature type="region of interest" description="Disordered" evidence="10">
    <location>
        <begin position="588"/>
        <end position="613"/>
    </location>
</feature>
<dbReference type="Pfam" id="PF08214">
    <property type="entry name" value="HAT_KAT11"/>
    <property type="match status" value="1"/>
</dbReference>
<dbReference type="Proteomes" id="UP000001197">
    <property type="component" value="Chromosome 2"/>
</dbReference>
<organism evidence="11">
    <name type="scientific">Podospora anserina (strain S / ATCC MYA-4624 / DSM 980 / FGSC 10383)</name>
    <name type="common">Pleurage anserina</name>
    <dbReference type="NCBI Taxonomy" id="515849"/>
    <lineage>
        <taxon>Eukaryota</taxon>
        <taxon>Fungi</taxon>
        <taxon>Dikarya</taxon>
        <taxon>Ascomycota</taxon>
        <taxon>Pezizomycotina</taxon>
        <taxon>Sordariomycetes</taxon>
        <taxon>Sordariomycetidae</taxon>
        <taxon>Sordariales</taxon>
        <taxon>Podosporaceae</taxon>
        <taxon>Podospora</taxon>
        <taxon>Podospora anserina</taxon>
    </lineage>
</organism>
<feature type="compositionally biased region" description="Low complexity" evidence="10">
    <location>
        <begin position="404"/>
        <end position="414"/>
    </location>
</feature>
<dbReference type="EC" id="2.3.1.48" evidence="2"/>
<dbReference type="PANTHER" id="PTHR31571">
    <property type="entry name" value="ALTERED INHERITANCE OF MITOCHONDRIA PROTEIN 6"/>
    <property type="match status" value="1"/>
</dbReference>
<accession>B2ABV8</accession>
<keyword evidence="8" id="KW-0539">Nucleus</keyword>
<dbReference type="InParanoid" id="B2ABV8"/>
<dbReference type="EMBL" id="CU633446">
    <property type="protein sequence ID" value="CAP60880.1"/>
    <property type="molecule type" value="Genomic_DNA"/>
</dbReference>
<sequence length="631" mass="69941">MQFDAKRPTRPGLIPSTPGTPAPAPASSSLGSILSATALHWNLGYHFVSRASTTTMSSSTTSSTFRRAFKSVTPTPTSTDTLRDRLAAVLPHGFKFAVYHLSTPPTKTEPLCSAPPDERPDKTFGESHFLAISIDRDHDAPASLKRASPGADEAKATEPRAQVLVFAVEIFIFTTAYSTTLFVGKADSTGYLHLLKLPKGTSSPIRQVTATFLAYLIEHRRRKNTQTIVNLFARAQSQYLFPGSVQNAGKHILDDRGLVKWWCRVLNPLMEGLRGEAWGTPKGYLLVPGLEETDTRAFVPRTATSADNWVIGHPLEKISHYVDEFDWVPPRCLIPRYPDDPKSRFRDELDEEVSKRKQGIWKWASVKTLDQFWEMMSFRQECSSGRLTGFIWLVFDPTKKGTAAQAKTTTSASSFDAPFSSHNPPSTPPRRRMDILAQTPRSNRGSPLKQDLDESPPQPDRRKKKDKLKRKKKRLTGPIISRPPKVKRQLRNYLLDRPTSTKYYYWPPEGRGAKVVSESEYKRDIELLLHLDFSTLDKAVGSSRRWISQAGVGADEWGASVLGKAKTQGNLFGSVSSGNQGAVVTNLTGLVRRKGPSQETGQSTAGSNESGPISINVLDAGLIRKKPKDKA</sequence>
<dbReference type="GO" id="GO:0006974">
    <property type="term" value="P:DNA damage response"/>
    <property type="evidence" value="ECO:0007669"/>
    <property type="project" value="UniProtKB-KW"/>
</dbReference>
<dbReference type="InterPro" id="IPR051236">
    <property type="entry name" value="HAT_RTT109-like"/>
</dbReference>
<dbReference type="eggNOG" id="KOG4534">
    <property type="taxonomic scope" value="Eukaryota"/>
</dbReference>
<gene>
    <name evidence="11" type="ORF">PODANS_0_650</name>
</gene>
<dbReference type="AlphaFoldDB" id="B2ABV8"/>
<dbReference type="GO" id="GO:0006355">
    <property type="term" value="P:regulation of DNA-templated transcription"/>
    <property type="evidence" value="ECO:0007669"/>
    <property type="project" value="InterPro"/>
</dbReference>
<feature type="compositionally biased region" description="Polar residues" evidence="10">
    <location>
        <begin position="597"/>
        <end position="613"/>
    </location>
</feature>
<dbReference type="GeneID" id="6187236"/>
<dbReference type="GO" id="GO:0005634">
    <property type="term" value="C:nucleus"/>
    <property type="evidence" value="ECO:0007669"/>
    <property type="project" value="UniProtKB-SubCell"/>
</dbReference>
<dbReference type="InterPro" id="IPR013178">
    <property type="entry name" value="Histone_AcTrfase_Rtt109/CBP"/>
</dbReference>
<evidence type="ECO:0000256" key="5">
    <source>
        <dbReference type="ARBA" id="ARBA00022990"/>
    </source>
</evidence>
<name>B2ABV8_PODAN</name>
<keyword evidence="7" id="KW-0804">Transcription</keyword>
<reference evidence="11 13" key="1">
    <citation type="journal article" date="2008" name="Genome Biol.">
        <title>The genome sequence of the model ascomycete fungus Podospora anserina.</title>
        <authorList>
            <person name="Espagne E."/>
            <person name="Lespinet O."/>
            <person name="Malagnac F."/>
            <person name="Da Silva C."/>
            <person name="Jaillon O."/>
            <person name="Porcel B.M."/>
            <person name="Couloux A."/>
            <person name="Aury J.-M."/>
            <person name="Segurens B."/>
            <person name="Poulain J."/>
            <person name="Anthouard V."/>
            <person name="Grossetete S."/>
            <person name="Khalili H."/>
            <person name="Coppin E."/>
            <person name="Dequard-Chablat M."/>
            <person name="Picard M."/>
            <person name="Contamine V."/>
            <person name="Arnaise S."/>
            <person name="Bourdais A."/>
            <person name="Berteaux-Lecellier V."/>
            <person name="Gautheret D."/>
            <person name="de Vries R.P."/>
            <person name="Battaglia E."/>
            <person name="Coutinho P.M."/>
            <person name="Danchin E.G.J."/>
            <person name="Henrissat B."/>
            <person name="El Khoury R."/>
            <person name="Sainsard-Chanet A."/>
            <person name="Boivin A."/>
            <person name="Pinan-Lucarre B."/>
            <person name="Sellem C.H."/>
            <person name="Debuchy R."/>
            <person name="Wincker P."/>
            <person name="Weissenbach J."/>
            <person name="Silar P."/>
        </authorList>
    </citation>
    <scope>NUCLEOTIDE SEQUENCE [LARGE SCALE GENOMIC DNA]</scope>
    <source>
        <strain evidence="13">S / ATCC MYA-4624 / DSM 980 / FGSC 10383</strain>
        <strain evidence="11">S mat+</strain>
    </source>
</reference>
<dbReference type="PANTHER" id="PTHR31571:SF2">
    <property type="entry name" value="HISTONE ACETYLTRANSFERASE RTT109"/>
    <property type="match status" value="1"/>
</dbReference>
<reference evidence="12" key="4">
    <citation type="submission" date="2014-09" db="EMBL/GenBank/DDBJ databases">
        <title>Maintaining two mating types: Structure of the mating type locus and its role in heterokaryosis in Podospora anserina.</title>
        <authorList>
            <person name="Grognet P."/>
            <person name="Bidard F."/>
            <person name="Kuchly C."/>
            <person name="Chan Ho Tong L."/>
            <person name="Coppin E."/>
            <person name="Ait Benkhali J."/>
            <person name="Couloux A."/>
            <person name="Wincker P."/>
            <person name="Debuchy R."/>
            <person name="Silar P."/>
        </authorList>
    </citation>
    <scope>NUCLEOTIDE SEQUENCE</scope>
</reference>
<evidence type="ECO:0000256" key="4">
    <source>
        <dbReference type="ARBA" id="ARBA00022763"/>
    </source>
</evidence>
<evidence type="ECO:0000256" key="6">
    <source>
        <dbReference type="ARBA" id="ARBA00023015"/>
    </source>
</evidence>
<evidence type="ECO:0000256" key="10">
    <source>
        <dbReference type="SAM" id="MobiDB-lite"/>
    </source>
</evidence>
<dbReference type="OrthoDB" id="3361892at2759"/>
<protein>
    <recommendedName>
        <fullName evidence="2">histone acetyltransferase</fullName>
        <ecNumber evidence="2">2.3.1.48</ecNumber>
    </recommendedName>
</protein>
<feature type="compositionally biased region" description="Basic residues" evidence="10">
    <location>
        <begin position="461"/>
        <end position="475"/>
    </location>
</feature>
<keyword evidence="3" id="KW-0808">Transferase</keyword>
<reference evidence="13" key="3">
    <citation type="journal article" date="2014" name="Genetics">
        <title>Maintaining two mating types: Structure of the mating type locus and its role in heterokaryosis in Podospora anserina.</title>
        <authorList>
            <person name="Grognet P."/>
            <person name="Bidard F."/>
            <person name="Kuchly C."/>
            <person name="Tong L.C.H."/>
            <person name="Coppin E."/>
            <person name="Benkhali J.A."/>
            <person name="Couloux A."/>
            <person name="Wincker P."/>
            <person name="Debuchy R."/>
            <person name="Silar P."/>
        </authorList>
    </citation>
    <scope>GENOME REANNOTATION</scope>
    <source>
        <strain evidence="13">S / ATCC MYA-4624 / DSM 980 / FGSC 10383</strain>
    </source>
</reference>
<reference evidence="11" key="2">
    <citation type="submission" date="2008-07" db="EMBL/GenBank/DDBJ databases">
        <authorList>
            <person name="Genoscope - CEA"/>
        </authorList>
    </citation>
    <scope>NUCLEOTIDE SEQUENCE</scope>
    <source>
        <strain evidence="11">S mat+</strain>
    </source>
</reference>
<dbReference type="KEGG" id="pan:PODANSg120"/>
<feature type="region of interest" description="Disordered" evidence="10">
    <location>
        <begin position="404"/>
        <end position="483"/>
    </location>
</feature>
<dbReference type="PROSITE" id="PS51728">
    <property type="entry name" value="RTT109_HAT"/>
    <property type="match status" value="1"/>
</dbReference>
<evidence type="ECO:0000313" key="11">
    <source>
        <dbReference type="EMBL" id="CAP60880.1"/>
    </source>
</evidence>
<evidence type="ECO:0000256" key="3">
    <source>
        <dbReference type="ARBA" id="ARBA00022679"/>
    </source>
</evidence>
<feature type="region of interest" description="Disordered" evidence="10">
    <location>
        <begin position="1"/>
        <end position="29"/>
    </location>
</feature>
<evidence type="ECO:0000256" key="1">
    <source>
        <dbReference type="ARBA" id="ARBA00004123"/>
    </source>
</evidence>
<comment type="subcellular location">
    <subcellularLocation>
        <location evidence="1">Nucleus</location>
    </subcellularLocation>
</comment>
<proteinExistence type="predicted"/>
<dbReference type="EMBL" id="FO904937">
    <property type="protein sequence ID" value="CDP24893.1"/>
    <property type="molecule type" value="Genomic_DNA"/>
</dbReference>
<keyword evidence="4" id="KW-0227">DNA damage</keyword>
<keyword evidence="5" id="KW-0007">Acetylation</keyword>
<dbReference type="RefSeq" id="XP_001903108.1">
    <property type="nucleotide sequence ID" value="XM_001903073.1"/>
</dbReference>
<comment type="catalytic activity">
    <reaction evidence="9">
        <text>L-lysyl-[histone] + acetyl-CoA = N(6)-acetyl-L-lysyl-[histone] + CoA + H(+)</text>
        <dbReference type="Rhea" id="RHEA:21992"/>
        <dbReference type="Rhea" id="RHEA-COMP:9845"/>
        <dbReference type="Rhea" id="RHEA-COMP:11338"/>
        <dbReference type="ChEBI" id="CHEBI:15378"/>
        <dbReference type="ChEBI" id="CHEBI:29969"/>
        <dbReference type="ChEBI" id="CHEBI:57287"/>
        <dbReference type="ChEBI" id="CHEBI:57288"/>
        <dbReference type="ChEBI" id="CHEBI:61930"/>
        <dbReference type="EC" id="2.3.1.48"/>
    </reaction>
    <physiologicalReaction direction="left-to-right" evidence="9">
        <dbReference type="Rhea" id="RHEA:21993"/>
    </physiologicalReaction>
</comment>
<evidence type="ECO:0000313" key="13">
    <source>
        <dbReference type="Proteomes" id="UP000001197"/>
    </source>
</evidence>
<dbReference type="SMART" id="SM01250">
    <property type="entry name" value="KAT11"/>
    <property type="match status" value="1"/>
</dbReference>
<keyword evidence="13" id="KW-1185">Reference proteome</keyword>
<dbReference type="InterPro" id="IPR016849">
    <property type="entry name" value="Rtt109"/>
</dbReference>
<evidence type="ECO:0000256" key="7">
    <source>
        <dbReference type="ARBA" id="ARBA00023163"/>
    </source>
</evidence>
<keyword evidence="6" id="KW-0805">Transcription regulation</keyword>
<evidence type="ECO:0000256" key="8">
    <source>
        <dbReference type="ARBA" id="ARBA00023242"/>
    </source>
</evidence>
<evidence type="ECO:0000256" key="2">
    <source>
        <dbReference type="ARBA" id="ARBA00013184"/>
    </source>
</evidence>
<dbReference type="HOGENOM" id="CLU_511984_0_0_1"/>
<evidence type="ECO:0000313" key="12">
    <source>
        <dbReference type="EMBL" id="CDP24893.1"/>
    </source>
</evidence>
<dbReference type="VEuPathDB" id="FungiDB:PODANS_0_650"/>